<dbReference type="EMBL" id="MHKU01000030">
    <property type="protein sequence ID" value="OGY96485.1"/>
    <property type="molecule type" value="Genomic_DNA"/>
</dbReference>
<comment type="caution">
    <text evidence="1">The sequence shown here is derived from an EMBL/GenBank/DDBJ whole genome shotgun (WGS) entry which is preliminary data.</text>
</comment>
<reference evidence="1 2" key="1">
    <citation type="journal article" date="2016" name="Nat. Commun.">
        <title>Thousands of microbial genomes shed light on interconnected biogeochemical processes in an aquifer system.</title>
        <authorList>
            <person name="Anantharaman K."/>
            <person name="Brown C.T."/>
            <person name="Hug L.A."/>
            <person name="Sharon I."/>
            <person name="Castelle C.J."/>
            <person name="Probst A.J."/>
            <person name="Thomas B.C."/>
            <person name="Singh A."/>
            <person name="Wilkins M.J."/>
            <person name="Karaoz U."/>
            <person name="Brodie E.L."/>
            <person name="Williams K.H."/>
            <person name="Hubbard S.S."/>
            <person name="Banfield J.F."/>
        </authorList>
    </citation>
    <scope>NUCLEOTIDE SEQUENCE [LARGE SCALE GENOMIC DNA]</scope>
</reference>
<evidence type="ECO:0008006" key="3">
    <source>
        <dbReference type="Google" id="ProtNLM"/>
    </source>
</evidence>
<protein>
    <recommendedName>
        <fullName evidence="3">Phage-Barnase-EndoU-ColicinE5/D-RelE like nuclease 2 domain-containing protein</fullName>
    </recommendedName>
</protein>
<evidence type="ECO:0000313" key="1">
    <source>
        <dbReference type="EMBL" id="OGY96485.1"/>
    </source>
</evidence>
<sequence>MSQKPKWISPIIELTSFNGDAVKYLDHLFSIFKKDFIDKPCKLDGKVIVFDKRLLNGKPEGFWHVTSSLDKRTKQRTPDMRRCERLPWIKGIIENQHDTVVLSWRNDRDGEKRLLLFLESEDFLVVLGEKKTVFILITAIYVDNPAQKAKLLKEYKAKAAPVN</sequence>
<organism evidence="1 2">
    <name type="scientific">Candidatus Liptonbacteria bacterium GWB1_49_6</name>
    <dbReference type="NCBI Taxonomy" id="1798644"/>
    <lineage>
        <taxon>Bacteria</taxon>
        <taxon>Candidatus Liptoniibacteriota</taxon>
    </lineage>
</organism>
<gene>
    <name evidence="1" type="ORF">A2122_02195</name>
</gene>
<accession>A0A1G2C4Z3</accession>
<name>A0A1G2C4Z3_9BACT</name>
<dbReference type="Proteomes" id="UP000176648">
    <property type="component" value="Unassembled WGS sequence"/>
</dbReference>
<dbReference type="AlphaFoldDB" id="A0A1G2C4Z3"/>
<proteinExistence type="predicted"/>
<evidence type="ECO:0000313" key="2">
    <source>
        <dbReference type="Proteomes" id="UP000176648"/>
    </source>
</evidence>